<reference evidence="1" key="1">
    <citation type="submission" date="2020-07" db="EMBL/GenBank/DDBJ databases">
        <title>Huge and variable diversity of episymbiotic CPR bacteria and DPANN archaea in groundwater ecosystems.</title>
        <authorList>
            <person name="He C.Y."/>
            <person name="Keren R."/>
            <person name="Whittaker M."/>
            <person name="Farag I.F."/>
            <person name="Doudna J."/>
            <person name="Cate J.H.D."/>
            <person name="Banfield J.F."/>
        </authorList>
    </citation>
    <scope>NUCLEOTIDE SEQUENCE</scope>
    <source>
        <strain evidence="1">NC_groundwater_717_Ag_S-0.2um_59_8</strain>
    </source>
</reference>
<gene>
    <name evidence="1" type="ORF">HYY65_03580</name>
</gene>
<sequence>MRLRREMIDYLSGVLAKDLAEKGFVEIESSEAELAALIARVITEDLAVEDKLDDEVKEILRAHEKEIDQKNINYAQMFNLIKRKLVRERGLIL</sequence>
<dbReference type="Pfam" id="PF04368">
    <property type="entry name" value="DUF507"/>
    <property type="match status" value="1"/>
</dbReference>
<accession>A0A932GN12</accession>
<dbReference type="InterPro" id="IPR007463">
    <property type="entry name" value="DUF507"/>
</dbReference>
<dbReference type="AlphaFoldDB" id="A0A932GN12"/>
<dbReference type="Proteomes" id="UP000741360">
    <property type="component" value="Unassembled WGS sequence"/>
</dbReference>
<protein>
    <submittedName>
        <fullName evidence="1">DUF507 family protein</fullName>
    </submittedName>
</protein>
<evidence type="ECO:0000313" key="2">
    <source>
        <dbReference type="Proteomes" id="UP000741360"/>
    </source>
</evidence>
<comment type="caution">
    <text evidence="1">The sequence shown here is derived from an EMBL/GenBank/DDBJ whole genome shotgun (WGS) entry which is preliminary data.</text>
</comment>
<organism evidence="1 2">
    <name type="scientific">Tectimicrobiota bacterium</name>
    <dbReference type="NCBI Taxonomy" id="2528274"/>
    <lineage>
        <taxon>Bacteria</taxon>
        <taxon>Pseudomonadati</taxon>
        <taxon>Nitrospinota/Tectimicrobiota group</taxon>
        <taxon>Candidatus Tectimicrobiota</taxon>
    </lineage>
</organism>
<evidence type="ECO:0000313" key="1">
    <source>
        <dbReference type="EMBL" id="MBI3014151.1"/>
    </source>
</evidence>
<proteinExistence type="predicted"/>
<name>A0A932GN12_UNCTE</name>
<dbReference type="EMBL" id="JACPSX010000059">
    <property type="protein sequence ID" value="MBI3014151.1"/>
    <property type="molecule type" value="Genomic_DNA"/>
</dbReference>